<organism evidence="2 3">
    <name type="scientific">Candidatus Neomicrothrix subdominans</name>
    <dbReference type="NCBI Taxonomy" id="2954438"/>
    <lineage>
        <taxon>Bacteria</taxon>
        <taxon>Bacillati</taxon>
        <taxon>Actinomycetota</taxon>
        <taxon>Acidimicrobiia</taxon>
        <taxon>Acidimicrobiales</taxon>
        <taxon>Microthrixaceae</taxon>
        <taxon>Candidatus Neomicrothrix</taxon>
    </lineage>
</organism>
<feature type="region of interest" description="Disordered" evidence="1">
    <location>
        <begin position="123"/>
        <end position="145"/>
    </location>
</feature>
<accession>A0A936NEP2</accession>
<gene>
    <name evidence="2" type="ORF">IPN02_12475</name>
</gene>
<protein>
    <submittedName>
        <fullName evidence="2">Uncharacterized protein</fullName>
    </submittedName>
</protein>
<sequence>MTPLISRSVFSASAGEVGRLLHSDASLELFVEVCSERSPRILTIGSRAHTDELDLLLLLLLLRLGHEMGASGGTVWPTLSIDGDGPFAEPQPVELSLRNLAGSFLGSRCGFIDLFPGERRKFTELSSNPVEARPNGPDGESPRRR</sequence>
<evidence type="ECO:0000313" key="2">
    <source>
        <dbReference type="EMBL" id="MBK9297621.1"/>
    </source>
</evidence>
<reference evidence="2 3" key="1">
    <citation type="submission" date="2020-10" db="EMBL/GenBank/DDBJ databases">
        <title>Connecting structure to function with the recovery of over 1000 high-quality activated sludge metagenome-assembled genomes encoding full-length rRNA genes using long-read sequencing.</title>
        <authorList>
            <person name="Singleton C.M."/>
            <person name="Petriglieri F."/>
            <person name="Kristensen J.M."/>
            <person name="Kirkegaard R.H."/>
            <person name="Michaelsen T.Y."/>
            <person name="Andersen M.H."/>
            <person name="Karst S.M."/>
            <person name="Dueholm M.S."/>
            <person name="Nielsen P.H."/>
            <person name="Albertsen M."/>
        </authorList>
    </citation>
    <scope>NUCLEOTIDE SEQUENCE [LARGE SCALE GENOMIC DNA]</scope>
    <source>
        <strain evidence="2">Lyne_18-Q3-R50-59_MAXAC.006</strain>
    </source>
</reference>
<name>A0A936NEP2_9ACTN</name>
<dbReference type="Proteomes" id="UP000727993">
    <property type="component" value="Unassembled WGS sequence"/>
</dbReference>
<evidence type="ECO:0000313" key="3">
    <source>
        <dbReference type="Proteomes" id="UP000727993"/>
    </source>
</evidence>
<comment type="caution">
    <text evidence="2">The sequence shown here is derived from an EMBL/GenBank/DDBJ whole genome shotgun (WGS) entry which is preliminary data.</text>
</comment>
<dbReference type="EMBL" id="JADJZA010000007">
    <property type="protein sequence ID" value="MBK9297621.1"/>
    <property type="molecule type" value="Genomic_DNA"/>
</dbReference>
<evidence type="ECO:0000256" key="1">
    <source>
        <dbReference type="SAM" id="MobiDB-lite"/>
    </source>
</evidence>
<proteinExistence type="predicted"/>
<dbReference type="AlphaFoldDB" id="A0A936NEP2"/>